<reference evidence="2" key="2">
    <citation type="journal article" date="2010" name="Genome Res.">
        <title>Population genomic sequencing of Coccidioides fungi reveals recent hybridization and transposon control.</title>
        <authorList>
            <person name="Neafsey D.E."/>
            <person name="Barker B.M."/>
            <person name="Sharpton T.J."/>
            <person name="Stajich J.E."/>
            <person name="Park D.J."/>
            <person name="Whiston E."/>
            <person name="Hung C.-Y."/>
            <person name="McMahan C."/>
            <person name="White J."/>
            <person name="Sykes S."/>
            <person name="Heiman D."/>
            <person name="Young S."/>
            <person name="Zeng Q."/>
            <person name="Abouelleil A."/>
            <person name="Aftuck L."/>
            <person name="Bessette D."/>
            <person name="Brown A."/>
            <person name="FitzGerald M."/>
            <person name="Lui A."/>
            <person name="Macdonald J.P."/>
            <person name="Priest M."/>
            <person name="Orbach M.J."/>
            <person name="Galgiani J.N."/>
            <person name="Kirkland T.N."/>
            <person name="Cole G.T."/>
            <person name="Birren B.W."/>
            <person name="Henn M.R."/>
            <person name="Taylor J.W."/>
            <person name="Rounsley S.D."/>
        </authorList>
    </citation>
    <scope>GENOME REANNOTATION</scope>
    <source>
        <strain evidence="2">RS</strain>
    </source>
</reference>
<evidence type="ECO:0000313" key="1">
    <source>
        <dbReference type="EMBL" id="EAS32475.3"/>
    </source>
</evidence>
<dbReference type="VEuPathDB" id="FungiDB:CIMG_13716"/>
<evidence type="ECO:0000313" key="2">
    <source>
        <dbReference type="Proteomes" id="UP000001261"/>
    </source>
</evidence>
<gene>
    <name evidence="1" type="ORF">CIMG_13716</name>
</gene>
<dbReference type="Proteomes" id="UP000001261">
    <property type="component" value="Unassembled WGS sequence"/>
</dbReference>
<proteinExistence type="predicted"/>
<sequence>MPPWGLNWHACKNKLRTRLWGQIHESRPVDKDVAERRCWDSPFKIAPTRAIRTTEERLALDLSLAFTPGRWRPDFDKHYVLSSGFTEFSGPVFPIFLVTFVSTDSHSAWLAEIQYCSSANMNKRGPNNGCYLGCYQTPKSKIVFKIQAYHLRNREWVRFPIVKKDFTVRRI</sequence>
<protein>
    <submittedName>
        <fullName evidence="1">Uncharacterized protein</fullName>
    </submittedName>
</protein>
<reference evidence="2" key="1">
    <citation type="journal article" date="2009" name="Genome Res.">
        <title>Comparative genomic analyses of the human fungal pathogens Coccidioides and their relatives.</title>
        <authorList>
            <person name="Sharpton T.J."/>
            <person name="Stajich J.E."/>
            <person name="Rounsley S.D."/>
            <person name="Gardner M.J."/>
            <person name="Wortman J.R."/>
            <person name="Jordar V.S."/>
            <person name="Maiti R."/>
            <person name="Kodira C.D."/>
            <person name="Neafsey D.E."/>
            <person name="Zeng Q."/>
            <person name="Hung C.-Y."/>
            <person name="McMahan C."/>
            <person name="Muszewska A."/>
            <person name="Grynberg M."/>
            <person name="Mandel M.A."/>
            <person name="Kellner E.M."/>
            <person name="Barker B.M."/>
            <person name="Galgiani J.N."/>
            <person name="Orbach M.J."/>
            <person name="Kirkland T.N."/>
            <person name="Cole G.T."/>
            <person name="Henn M.R."/>
            <person name="Birren B.W."/>
            <person name="Taylor J.W."/>
        </authorList>
    </citation>
    <scope>NUCLEOTIDE SEQUENCE [LARGE SCALE GENOMIC DNA]</scope>
    <source>
        <strain evidence="2">RS</strain>
    </source>
</reference>
<dbReference type="AlphaFoldDB" id="J3KBH9"/>
<dbReference type="EMBL" id="GG704916">
    <property type="protein sequence ID" value="EAS32475.3"/>
    <property type="molecule type" value="Genomic_DNA"/>
</dbReference>
<dbReference type="RefSeq" id="XP_001244058.2">
    <property type="nucleotide sequence ID" value="XM_001244057.2"/>
</dbReference>
<dbReference type="KEGG" id="cim:CIMG_13716"/>
<organism evidence="1 2">
    <name type="scientific">Coccidioides immitis (strain RS)</name>
    <name type="common">Valley fever fungus</name>
    <dbReference type="NCBI Taxonomy" id="246410"/>
    <lineage>
        <taxon>Eukaryota</taxon>
        <taxon>Fungi</taxon>
        <taxon>Dikarya</taxon>
        <taxon>Ascomycota</taxon>
        <taxon>Pezizomycotina</taxon>
        <taxon>Eurotiomycetes</taxon>
        <taxon>Eurotiomycetidae</taxon>
        <taxon>Onygenales</taxon>
        <taxon>Onygenaceae</taxon>
        <taxon>Coccidioides</taxon>
    </lineage>
</organism>
<accession>J3KBH9</accession>
<keyword evidence="2" id="KW-1185">Reference proteome</keyword>
<name>J3KBH9_COCIM</name>
<dbReference type="InParanoid" id="J3KBH9"/>
<dbReference type="GeneID" id="24165343"/>